<dbReference type="GeneID" id="91755250"/>
<evidence type="ECO:0000313" key="17">
    <source>
        <dbReference type="Proteomes" id="UP000029084"/>
    </source>
</evidence>
<evidence type="ECO:0000256" key="8">
    <source>
        <dbReference type="ARBA" id="ARBA00023136"/>
    </source>
</evidence>
<evidence type="ECO:0000313" key="11">
    <source>
        <dbReference type="EMBL" id="AIM26951.1"/>
    </source>
</evidence>
<dbReference type="Proteomes" id="UP000029084">
    <property type="component" value="Chromosome"/>
</dbReference>
<evidence type="ECO:0000313" key="20">
    <source>
        <dbReference type="Proteomes" id="UP000062398"/>
    </source>
</evidence>
<dbReference type="InterPro" id="IPR029044">
    <property type="entry name" value="Nucleotide-diphossugar_trans"/>
</dbReference>
<dbReference type="PANTHER" id="PTHR12726">
    <property type="entry name" value="CERAMIDE GLUCOSYLTRANSFERASE"/>
    <property type="match status" value="1"/>
</dbReference>
<reference evidence="16 18" key="3">
    <citation type="submission" date="2015-07" db="EMBL/GenBank/DDBJ databases">
        <title>Physiological, transcriptional responses and genome re-sequencing of acid resistant extremely thermoacidophilic Metallosphaera sedula SARC-M1.</title>
        <authorList>
            <person name="Ai C."/>
            <person name="McCarthy S."/>
            <person name="Eckrich V."/>
            <person name="Rudrappa D."/>
            <person name="Qiu G."/>
            <person name="Blum P."/>
        </authorList>
    </citation>
    <scope>NUCLEOTIDE SEQUENCE [LARGE SCALE GENOMIC DNA]</scope>
    <source>
        <strain evidence="16 18">SARC-M1</strain>
    </source>
</reference>
<evidence type="ECO:0000256" key="1">
    <source>
        <dbReference type="ARBA" id="ARBA00004141"/>
    </source>
</evidence>
<dbReference type="InterPro" id="IPR025993">
    <property type="entry name" value="Ceramide_glucosylTrfase"/>
</dbReference>
<evidence type="ECO:0000313" key="18">
    <source>
        <dbReference type="Proteomes" id="UP000056255"/>
    </source>
</evidence>
<evidence type="ECO:0000313" key="16">
    <source>
        <dbReference type="EMBL" id="AKV82862.1"/>
    </source>
</evidence>
<evidence type="ECO:0000313" key="22">
    <source>
        <dbReference type="Proteomes" id="UP000068832"/>
    </source>
</evidence>
<accession>A0A088E3Q9</accession>
<reference evidence="11 17" key="1">
    <citation type="journal article" date="2014" name="J. Bacteriol.">
        <title>Role of an Archaeal PitA Transporter in the Copper and Arsenic Resistance of Metallosphaera sedula, an Extreme Thermoacidophile.</title>
        <authorList>
            <person name="McCarthy S."/>
            <person name="Ai C."/>
            <person name="Wheaton G."/>
            <person name="Tevatia R."/>
            <person name="Eckrich V."/>
            <person name="Kelly R."/>
            <person name="Blum P."/>
        </authorList>
    </citation>
    <scope>NUCLEOTIDE SEQUENCE [LARGE SCALE GENOMIC DNA]</scope>
    <source>
        <strain evidence="11 17">CuR1</strain>
    </source>
</reference>
<dbReference type="GO" id="GO:0008120">
    <property type="term" value="F:ceramide glucosyltransferase activity"/>
    <property type="evidence" value="ECO:0007669"/>
    <property type="project" value="TreeGrafter"/>
</dbReference>
<comment type="pathway">
    <text evidence="3">Sphingolipid metabolism.</text>
</comment>
<evidence type="ECO:0000259" key="10">
    <source>
        <dbReference type="Pfam" id="PF00535"/>
    </source>
</evidence>
<evidence type="ECO:0000313" key="19">
    <source>
        <dbReference type="Proteomes" id="UP000061362"/>
    </source>
</evidence>
<comment type="pathway">
    <text evidence="2">Lipid metabolism; sphingolipid metabolism.</text>
</comment>
<evidence type="ECO:0000256" key="7">
    <source>
        <dbReference type="ARBA" id="ARBA00022989"/>
    </source>
</evidence>
<evidence type="ECO:0000313" key="21">
    <source>
        <dbReference type="Proteomes" id="UP000062475"/>
    </source>
</evidence>
<dbReference type="Proteomes" id="UP000062398">
    <property type="component" value="Chromosome"/>
</dbReference>
<dbReference type="OMA" id="QILMVKW"/>
<dbReference type="EMBL" id="CP012174">
    <property type="protein sequence ID" value="AKV78373.1"/>
    <property type="molecule type" value="Genomic_DNA"/>
</dbReference>
<dbReference type="InterPro" id="IPR001173">
    <property type="entry name" value="Glyco_trans_2-like"/>
</dbReference>
<dbReference type="EMBL" id="CP012173">
    <property type="protein sequence ID" value="AKV76122.1"/>
    <property type="molecule type" value="Genomic_DNA"/>
</dbReference>
<dbReference type="EMBL" id="CP008822">
    <property type="protein sequence ID" value="AIM26951.1"/>
    <property type="molecule type" value="Genomic_DNA"/>
</dbReference>
<keyword evidence="8 9" id="KW-0472">Membrane</keyword>
<feature type="transmembrane region" description="Helical" evidence="9">
    <location>
        <begin position="261"/>
        <end position="293"/>
    </location>
</feature>
<evidence type="ECO:0000313" key="15">
    <source>
        <dbReference type="EMBL" id="AKV80618.1"/>
    </source>
</evidence>
<evidence type="ECO:0000313" key="14">
    <source>
        <dbReference type="EMBL" id="AKV78373.1"/>
    </source>
</evidence>
<dbReference type="Proteomes" id="UP000061362">
    <property type="component" value="Chromosome"/>
</dbReference>
<dbReference type="EMBL" id="CP012172">
    <property type="protein sequence ID" value="AKV73880.1"/>
    <property type="molecule type" value="Genomic_DNA"/>
</dbReference>
<evidence type="ECO:0000256" key="5">
    <source>
        <dbReference type="ARBA" id="ARBA00022679"/>
    </source>
</evidence>
<sequence length="342" mass="39537">MLLQFLLVLPALADLVLLLQIWRENSIFKFDGKFCAPASIIVPVRGLDPELERNVESLRNQDFPCPFEIIYVVDPDQPWLAERLRRLGVKVVITSFTCSCSGKIRAQLSGLRESANEVVVFADSDTLYPRNWLREMVGNLDRHMAVTTFSWPAPLKITWRNLIRAGFWTLGFESQASGGTFLWGGSMAFRRDFFDSEVLEELSREWCDDCTLTRIVKKRGVSIAFDGKAIPLNIYDERDLWKWSTRQVVTIIKYSSRGAKAFLVIGALMLAFPILFLVFLNPFYLSPLLLWILKNFSRSRNLGKYSYTPSVMSILGVYYGWIKLILDYRKRTVVWRDRVYNL</sequence>
<protein>
    <submittedName>
        <fullName evidence="12">Glycosyl transferase family 2</fullName>
    </submittedName>
    <submittedName>
        <fullName evidence="11">Glycosyl transferase, family 2</fullName>
    </submittedName>
</protein>
<reference evidence="19 20" key="2">
    <citation type="journal article" date="2015" name="Genome Announc.">
        <title>Complete Genome Sequences of Evolved Arsenate-Resistant Metallosphaera sedula Strains.</title>
        <authorList>
            <person name="Ai C."/>
            <person name="McCarthy S."/>
            <person name="Schackwitz W."/>
            <person name="Martin J."/>
            <person name="Lipzen A."/>
            <person name="Blum P."/>
        </authorList>
    </citation>
    <scope>NUCLEOTIDE SEQUENCE [LARGE SCALE GENOMIC DNA]</scope>
    <source>
        <strain evidence="14 20">ARS120-1</strain>
        <strain evidence="15 19">ARS120-2</strain>
        <strain evidence="12 22">ARS50-1</strain>
        <strain evidence="13 21">ARS50-2</strain>
    </source>
</reference>
<comment type="subcellular location">
    <subcellularLocation>
        <location evidence="1">Membrane</location>
        <topology evidence="1">Multi-pass membrane protein</topology>
    </subcellularLocation>
</comment>
<proteinExistence type="predicted"/>
<dbReference type="Proteomes" id="UP000068832">
    <property type="component" value="Chromosome"/>
</dbReference>
<dbReference type="GO" id="GO:0006679">
    <property type="term" value="P:glucosylceramide biosynthetic process"/>
    <property type="evidence" value="ECO:0007669"/>
    <property type="project" value="TreeGrafter"/>
</dbReference>
<name>A0A088E3Q9_9CREN</name>
<dbReference type="Proteomes" id="UP000062475">
    <property type="component" value="Chromosome"/>
</dbReference>
<evidence type="ECO:0000256" key="3">
    <source>
        <dbReference type="ARBA" id="ARBA00004991"/>
    </source>
</evidence>
<dbReference type="EMBL" id="CP012176">
    <property type="protein sequence ID" value="AKV82862.1"/>
    <property type="molecule type" value="Genomic_DNA"/>
</dbReference>
<evidence type="ECO:0000256" key="4">
    <source>
        <dbReference type="ARBA" id="ARBA00022676"/>
    </source>
</evidence>
<evidence type="ECO:0000256" key="9">
    <source>
        <dbReference type="SAM" id="Phobius"/>
    </source>
</evidence>
<evidence type="ECO:0000256" key="6">
    <source>
        <dbReference type="ARBA" id="ARBA00022692"/>
    </source>
</evidence>
<dbReference type="PATRIC" id="fig|43687.5.peg.809"/>
<evidence type="ECO:0000313" key="12">
    <source>
        <dbReference type="EMBL" id="AKV73880.1"/>
    </source>
</evidence>
<dbReference type="GO" id="GO:0016020">
    <property type="term" value="C:membrane"/>
    <property type="evidence" value="ECO:0007669"/>
    <property type="project" value="UniProtKB-SubCell"/>
</dbReference>
<dbReference type="Proteomes" id="UP000056255">
    <property type="component" value="Chromosome"/>
</dbReference>
<dbReference type="SUPFAM" id="SSF53448">
    <property type="entry name" value="Nucleotide-diphospho-sugar transferases"/>
    <property type="match status" value="1"/>
</dbReference>
<keyword evidence="7 9" id="KW-1133">Transmembrane helix</keyword>
<dbReference type="AlphaFoldDB" id="A0A088E3Q9"/>
<feature type="domain" description="Glycosyltransferase 2-like" evidence="10">
    <location>
        <begin position="39"/>
        <end position="195"/>
    </location>
</feature>
<gene>
    <name evidence="11" type="ORF">HA72_0790</name>
    <name evidence="12" type="ORF">MsedA_0805</name>
    <name evidence="13" type="ORF">MsedB_0806</name>
    <name evidence="14" type="ORF">MsedC_0805</name>
    <name evidence="15" type="ORF">MsedD_0806</name>
    <name evidence="16" type="ORF">MsedE_0805</name>
</gene>
<organism evidence="11 17">
    <name type="scientific">Metallosphaera sedula</name>
    <dbReference type="NCBI Taxonomy" id="43687"/>
    <lineage>
        <taxon>Archaea</taxon>
        <taxon>Thermoproteota</taxon>
        <taxon>Thermoprotei</taxon>
        <taxon>Sulfolobales</taxon>
        <taxon>Sulfolobaceae</taxon>
        <taxon>Metallosphaera</taxon>
    </lineage>
</organism>
<dbReference type="Pfam" id="PF00535">
    <property type="entry name" value="Glycos_transf_2"/>
    <property type="match status" value="1"/>
</dbReference>
<keyword evidence="6 9" id="KW-0812">Transmembrane</keyword>
<dbReference type="PANTHER" id="PTHR12726:SF0">
    <property type="entry name" value="CERAMIDE GLUCOSYLTRANSFERASE"/>
    <property type="match status" value="1"/>
</dbReference>
<dbReference type="RefSeq" id="WP_012020752.1">
    <property type="nucleotide sequence ID" value="NZ_CP008822.1"/>
</dbReference>
<evidence type="ECO:0000256" key="2">
    <source>
        <dbReference type="ARBA" id="ARBA00004760"/>
    </source>
</evidence>
<dbReference type="Gene3D" id="3.90.550.10">
    <property type="entry name" value="Spore Coat Polysaccharide Biosynthesis Protein SpsA, Chain A"/>
    <property type="match status" value="1"/>
</dbReference>
<dbReference type="EMBL" id="CP012175">
    <property type="protein sequence ID" value="AKV80618.1"/>
    <property type="molecule type" value="Genomic_DNA"/>
</dbReference>
<keyword evidence="4" id="KW-0328">Glycosyltransferase</keyword>
<evidence type="ECO:0000313" key="13">
    <source>
        <dbReference type="EMBL" id="AKV76122.1"/>
    </source>
</evidence>
<dbReference type="CDD" id="cd00761">
    <property type="entry name" value="Glyco_tranf_GTA_type"/>
    <property type="match status" value="1"/>
</dbReference>
<keyword evidence="5 11" id="KW-0808">Transferase</keyword>
<feature type="transmembrane region" description="Helical" evidence="9">
    <location>
        <begin position="305"/>
        <end position="322"/>
    </location>
</feature>